<name>A0AAD9XKS4_9ROSI</name>
<dbReference type="Proteomes" id="UP001280121">
    <property type="component" value="Unassembled WGS sequence"/>
</dbReference>
<accession>A0AAD9XKS4</accession>
<gene>
    <name evidence="1" type="ORF">Ddye_007725</name>
</gene>
<dbReference type="AlphaFoldDB" id="A0AAD9XKS4"/>
<keyword evidence="2" id="KW-1185">Reference proteome</keyword>
<organism evidence="1 2">
    <name type="scientific">Dipteronia dyeriana</name>
    <dbReference type="NCBI Taxonomy" id="168575"/>
    <lineage>
        <taxon>Eukaryota</taxon>
        <taxon>Viridiplantae</taxon>
        <taxon>Streptophyta</taxon>
        <taxon>Embryophyta</taxon>
        <taxon>Tracheophyta</taxon>
        <taxon>Spermatophyta</taxon>
        <taxon>Magnoliopsida</taxon>
        <taxon>eudicotyledons</taxon>
        <taxon>Gunneridae</taxon>
        <taxon>Pentapetalae</taxon>
        <taxon>rosids</taxon>
        <taxon>malvids</taxon>
        <taxon>Sapindales</taxon>
        <taxon>Sapindaceae</taxon>
        <taxon>Hippocastanoideae</taxon>
        <taxon>Acereae</taxon>
        <taxon>Dipteronia</taxon>
    </lineage>
</organism>
<proteinExistence type="predicted"/>
<evidence type="ECO:0000313" key="2">
    <source>
        <dbReference type="Proteomes" id="UP001280121"/>
    </source>
</evidence>
<comment type="caution">
    <text evidence="1">The sequence shown here is derived from an EMBL/GenBank/DDBJ whole genome shotgun (WGS) entry which is preliminary data.</text>
</comment>
<dbReference type="EMBL" id="JANJYI010000002">
    <property type="protein sequence ID" value="KAK2661192.1"/>
    <property type="molecule type" value="Genomic_DNA"/>
</dbReference>
<evidence type="ECO:0000313" key="1">
    <source>
        <dbReference type="EMBL" id="KAK2661192.1"/>
    </source>
</evidence>
<protein>
    <submittedName>
        <fullName evidence="1">Uncharacterized protein</fullName>
    </submittedName>
</protein>
<reference evidence="1" key="1">
    <citation type="journal article" date="2023" name="Plant J.">
        <title>Genome sequences and population genomics provide insights into the demographic history, inbreeding, and mutation load of two 'living fossil' tree species of Dipteronia.</title>
        <authorList>
            <person name="Feng Y."/>
            <person name="Comes H.P."/>
            <person name="Chen J."/>
            <person name="Zhu S."/>
            <person name="Lu R."/>
            <person name="Zhang X."/>
            <person name="Li P."/>
            <person name="Qiu J."/>
            <person name="Olsen K.M."/>
            <person name="Qiu Y."/>
        </authorList>
    </citation>
    <scope>NUCLEOTIDE SEQUENCE</scope>
    <source>
        <strain evidence="1">KIB01</strain>
    </source>
</reference>
<sequence length="83" mass="9044">MVLGLIEAGGLALMWAAWIYGGDNGYGCRRIGKGLIRDGTGFVTFLVKYWCVGFKGEILEAVTMVNKTMNSNSQITLRPLALD</sequence>